<evidence type="ECO:0000313" key="2">
    <source>
        <dbReference type="Proteomes" id="UP000008130"/>
    </source>
</evidence>
<dbReference type="GO" id="GO:0004519">
    <property type="term" value="F:endonuclease activity"/>
    <property type="evidence" value="ECO:0007669"/>
    <property type="project" value="UniProtKB-KW"/>
</dbReference>
<dbReference type="eggNOG" id="ENOG502ZBU3">
    <property type="taxonomic scope" value="Bacteria"/>
</dbReference>
<sequence length="377" mass="42544">MQGFKFTCWNIEHADKLLDDLGRGDAAERRRAEARRDAIREEIAALDADILLVCEGPNGEARANRFFALVAPDHDLVVRGSGDRRDYGMQGTDASTGRQWIWFLIRKGRPITGELLHLDQWRSLTEANSAGEHRGGSWDVSYPKFVGGQLQFDIDRNHSHWRHPQVLLARVDGVLVEIIGAHLKSKLTQVRATGEPSDAAFFANNPALVADLIKARTKITTECSDIRHYIDARFKADASAPIIVAGDLNDGPGKERIERRFLYHDLISSLQGEIFFARRFLNHALFDAPEDERWSVFFRDRLDPGRDPRILLDHVLFSQAFTNNPQVEPFAFAARRRGGLVEHEVHHAVTGTRPKYALTSDHKPVSMSFDRRSAPVA</sequence>
<dbReference type="InterPro" id="IPR036691">
    <property type="entry name" value="Endo/exonu/phosph_ase_sf"/>
</dbReference>
<dbReference type="EMBL" id="CP002568">
    <property type="protein sequence ID" value="ADZ69745.1"/>
    <property type="molecule type" value="Genomic_DNA"/>
</dbReference>
<evidence type="ECO:0000313" key="1">
    <source>
        <dbReference type="EMBL" id="ADZ69745.1"/>
    </source>
</evidence>
<dbReference type="Gene3D" id="3.60.10.10">
    <property type="entry name" value="Endonuclease/exonuclease/phosphatase"/>
    <property type="match status" value="1"/>
</dbReference>
<protein>
    <submittedName>
        <fullName evidence="1">Endonuclease/exonuclease/phosphatase family protein</fullName>
    </submittedName>
</protein>
<dbReference type="Proteomes" id="UP000008130">
    <property type="component" value="Chromosome"/>
</dbReference>
<keyword evidence="1" id="KW-0378">Hydrolase</keyword>
<reference evidence="1 2" key="1">
    <citation type="journal article" date="2011" name="J. Bacteriol.">
        <title>Complete genome sequence of Polymorphum gilvum SL003B-26A1T, a crude oil-degrading bacterium from oil-polluted saline soil.</title>
        <authorList>
            <person name="Li S.G."/>
            <person name="Tang Y.Q."/>
            <person name="Nie Y."/>
            <person name="Cai M."/>
            <person name="Wu X.L."/>
        </authorList>
    </citation>
    <scope>NUCLEOTIDE SEQUENCE [LARGE SCALE GENOMIC DNA]</scope>
    <source>
        <strain evidence="2">LMG 25793 / CGMCC 1.9160 / SL003B-26A1</strain>
    </source>
</reference>
<accession>F2J1G3</accession>
<gene>
    <name evidence="1" type="ordered locus">SL003B_1317</name>
</gene>
<dbReference type="OrthoDB" id="6199360at2"/>
<keyword evidence="1" id="KW-0255">Endonuclease</keyword>
<proteinExistence type="predicted"/>
<dbReference type="SUPFAM" id="SSF56219">
    <property type="entry name" value="DNase I-like"/>
    <property type="match status" value="1"/>
</dbReference>
<keyword evidence="1" id="KW-0540">Nuclease</keyword>
<dbReference type="PATRIC" id="fig|991905.3.peg.1353"/>
<name>F2J1G3_POLGS</name>
<dbReference type="AlphaFoldDB" id="F2J1G3"/>
<keyword evidence="2" id="KW-1185">Reference proteome</keyword>
<dbReference type="GO" id="GO:0004527">
    <property type="term" value="F:exonuclease activity"/>
    <property type="evidence" value="ECO:0007669"/>
    <property type="project" value="UniProtKB-KW"/>
</dbReference>
<dbReference type="HOGENOM" id="CLU_733326_0_0_5"/>
<keyword evidence="1" id="KW-0269">Exonuclease</keyword>
<dbReference type="RefSeq" id="WP_013652062.1">
    <property type="nucleotide sequence ID" value="NC_015259.1"/>
</dbReference>
<dbReference type="KEGG" id="pgv:SL003B_1317"/>
<dbReference type="STRING" id="991905.SL003B_1317"/>
<organism evidence="1 2">
    <name type="scientific">Polymorphum gilvum (strain LMG 25793 / CGMCC 1.9160 / SL003B-26A1)</name>
    <dbReference type="NCBI Taxonomy" id="991905"/>
    <lineage>
        <taxon>Bacteria</taxon>
        <taxon>Pseudomonadati</taxon>
        <taxon>Pseudomonadota</taxon>
        <taxon>Alphaproteobacteria</taxon>
        <taxon>Rhodobacterales</taxon>
        <taxon>Paracoccaceae</taxon>
        <taxon>Polymorphum</taxon>
    </lineage>
</organism>